<keyword evidence="11" id="KW-0290">Folate-binding</keyword>
<comment type="catalytic activity">
    <reaction evidence="16">
        <text>(6S)-5-methyl-5,6,7,8-tetrahydrofolate(in) + H(+)(in) = (6S)-5-methyl-5,6,7,8-tetrahydrofolate(out) + H(+)(out)</text>
        <dbReference type="Rhea" id="RHEA:70167"/>
        <dbReference type="ChEBI" id="CHEBI:15378"/>
        <dbReference type="ChEBI" id="CHEBI:18608"/>
    </reaction>
</comment>
<keyword evidence="26" id="KW-1185">Reference proteome</keyword>
<keyword evidence="12 24" id="KW-1133">Transmembrane helix</keyword>
<evidence type="ECO:0000256" key="22">
    <source>
        <dbReference type="ARBA" id="ARBA00047850"/>
    </source>
</evidence>
<feature type="transmembrane region" description="Helical" evidence="24">
    <location>
        <begin position="423"/>
        <end position="442"/>
    </location>
</feature>
<evidence type="ECO:0000256" key="17">
    <source>
        <dbReference type="ARBA" id="ARBA00036250"/>
    </source>
</evidence>
<comment type="similarity">
    <text evidence="18">Belongs to the major facilitator superfamily. SLC46A family.</text>
</comment>
<protein>
    <recommendedName>
        <fullName evidence="19">Proton-coupled folate transporter</fullName>
    </recommendedName>
    <alternativeName>
        <fullName evidence="20">Solute carrier family 46 member 1</fullName>
    </alternativeName>
</protein>
<evidence type="ECO:0000256" key="1">
    <source>
        <dbReference type="ARBA" id="ARBA00004337"/>
    </source>
</evidence>
<dbReference type="CDD" id="cd17449">
    <property type="entry name" value="MFS_SLC46A1_PCFT"/>
    <property type="match status" value="1"/>
</dbReference>
<feature type="compositionally biased region" description="Basic and acidic residues" evidence="23">
    <location>
        <begin position="507"/>
        <end position="517"/>
    </location>
</feature>
<dbReference type="InterPro" id="IPR036259">
    <property type="entry name" value="MFS_trans_sf"/>
</dbReference>
<evidence type="ECO:0000256" key="2">
    <source>
        <dbReference type="ARBA" id="ARBA00004424"/>
    </source>
</evidence>
<evidence type="ECO:0000256" key="24">
    <source>
        <dbReference type="SAM" id="Phobius"/>
    </source>
</evidence>
<feature type="transmembrane region" description="Helical" evidence="24">
    <location>
        <begin position="181"/>
        <end position="200"/>
    </location>
</feature>
<keyword evidence="8 24" id="KW-0812">Transmembrane</keyword>
<keyword evidence="13 24" id="KW-0472">Membrane</keyword>
<proteinExistence type="inferred from homology"/>
<feature type="transmembrane region" description="Helical" evidence="24">
    <location>
        <begin position="267"/>
        <end position="284"/>
    </location>
</feature>
<evidence type="ECO:0000256" key="12">
    <source>
        <dbReference type="ARBA" id="ARBA00022989"/>
    </source>
</evidence>
<feature type="transmembrane region" description="Helical" evidence="24">
    <location>
        <begin position="85"/>
        <end position="104"/>
    </location>
</feature>
<feature type="transmembrane region" description="Helical" evidence="24">
    <location>
        <begin position="389"/>
        <end position="411"/>
    </location>
</feature>
<feature type="transmembrane region" description="Helical" evidence="24">
    <location>
        <begin position="116"/>
        <end position="139"/>
    </location>
</feature>
<dbReference type="EMBL" id="JASSZA010000005">
    <property type="protein sequence ID" value="KAK2111519.1"/>
    <property type="molecule type" value="Genomic_DNA"/>
</dbReference>
<sequence length="564" mass="61459">MEGSASPPDKPRAHPAAAVLCRGPVEPLVFLANFALVLQGPLTTQYLWHRFSADLGYNGTRHTGGCSNRSSDPTMQEVETLTSHWTLYMNVGGFLVGLFSSTLLGAWSDCVGRRPLLVLASLGLLLQALVSVFVVQLQLHVGYFVLGRILCALLGDFSGLLAASFASVADVSSSHSRTFRMALLEAGIGVAGMLASLLGGHWLRAQGYANPFWLALALLIAMTLYAAFCFGETLKEPKSTRLFTFRHHRSIVQLYVTPAPEKSRKHLALYSLAIFVVITVHFGAQDILTLYELSTPLCWDSKLIGYGSAAQHLPYLTSLLGLKLLQHCLVDAWVAEIGLAFNILGMVVFAFATITPLMFTGYGLLFLSLVTTPVIRAKLSKLVRETEQGALFSAVACVNGLAMLTASGIFNSLYPVTLNFMKGFPFLLGAGLLLIPAVLIGLGKEEFQESYLDQPTQVILHHFSRQALRFPRVKCKPSLWFLTGHWKRLVLTLSSSSFPRAPDLPGSEDRGQEEQSEHQPTGVSSWDSRPQQHHSSFQRAALIVDDVVKTEQGATPSTAEPASD</sequence>
<evidence type="ECO:0000256" key="3">
    <source>
        <dbReference type="ARBA" id="ARBA00004496"/>
    </source>
</evidence>
<dbReference type="Pfam" id="PF07690">
    <property type="entry name" value="MFS_1"/>
    <property type="match status" value="1"/>
</dbReference>
<gene>
    <name evidence="25" type="ORF">P7K49_011265</name>
</gene>
<keyword evidence="5" id="KW-0813">Transport</keyword>
<dbReference type="Proteomes" id="UP001266305">
    <property type="component" value="Unassembled WGS sequence"/>
</dbReference>
<evidence type="ECO:0000256" key="13">
    <source>
        <dbReference type="ARBA" id="ARBA00023136"/>
    </source>
</evidence>
<dbReference type="PANTHER" id="PTHR23507:SF2">
    <property type="entry name" value="PROTON-COUPLED FOLATE TRANSPORTER"/>
    <property type="match status" value="1"/>
</dbReference>
<keyword evidence="9" id="KW-0967">Endosome</keyword>
<feature type="transmembrane region" description="Helical" evidence="24">
    <location>
        <begin position="212"/>
        <end position="231"/>
    </location>
</feature>
<evidence type="ECO:0000256" key="11">
    <source>
        <dbReference type="ARBA" id="ARBA00022954"/>
    </source>
</evidence>
<keyword evidence="14" id="KW-1015">Disulfide bond</keyword>
<organism evidence="25 26">
    <name type="scientific">Saguinus oedipus</name>
    <name type="common">Cotton-top tamarin</name>
    <name type="synonym">Oedipomidas oedipus</name>
    <dbReference type="NCBI Taxonomy" id="9490"/>
    <lineage>
        <taxon>Eukaryota</taxon>
        <taxon>Metazoa</taxon>
        <taxon>Chordata</taxon>
        <taxon>Craniata</taxon>
        <taxon>Vertebrata</taxon>
        <taxon>Euteleostomi</taxon>
        <taxon>Mammalia</taxon>
        <taxon>Eutheria</taxon>
        <taxon>Euarchontoglires</taxon>
        <taxon>Primates</taxon>
        <taxon>Haplorrhini</taxon>
        <taxon>Platyrrhini</taxon>
        <taxon>Cebidae</taxon>
        <taxon>Callitrichinae</taxon>
        <taxon>Saguinus</taxon>
    </lineage>
</organism>
<dbReference type="InterPro" id="IPR005829">
    <property type="entry name" value="Sugar_transporter_CS"/>
</dbReference>
<evidence type="ECO:0000256" key="5">
    <source>
        <dbReference type="ARBA" id="ARBA00022448"/>
    </source>
</evidence>
<comment type="caution">
    <text evidence="25">The sequence shown here is derived from an EMBL/GenBank/DDBJ whole genome shotgun (WGS) entry which is preliminary data.</text>
</comment>
<keyword evidence="7" id="KW-0963">Cytoplasm</keyword>
<evidence type="ECO:0000256" key="14">
    <source>
        <dbReference type="ARBA" id="ARBA00023157"/>
    </source>
</evidence>
<dbReference type="Gene3D" id="1.20.1250.20">
    <property type="entry name" value="MFS general substrate transporter like domains"/>
    <property type="match status" value="1"/>
</dbReference>
<dbReference type="PROSITE" id="PS00216">
    <property type="entry name" value="SUGAR_TRANSPORT_1"/>
    <property type="match status" value="1"/>
</dbReference>
<evidence type="ECO:0000256" key="18">
    <source>
        <dbReference type="ARBA" id="ARBA00038227"/>
    </source>
</evidence>
<keyword evidence="6" id="KW-1003">Cell membrane</keyword>
<feature type="transmembrane region" description="Helical" evidence="24">
    <location>
        <begin position="145"/>
        <end position="169"/>
    </location>
</feature>
<evidence type="ECO:0000256" key="23">
    <source>
        <dbReference type="SAM" id="MobiDB-lite"/>
    </source>
</evidence>
<feature type="region of interest" description="Disordered" evidence="23">
    <location>
        <begin position="500"/>
        <end position="537"/>
    </location>
</feature>
<accession>A0ABQ9VRJ8</accession>
<comment type="catalytic activity">
    <reaction evidence="22">
        <text>methotrexate(in) + H(+)(in) = methotrexate(out) + H(+)(out)</text>
        <dbReference type="Rhea" id="RHEA:70163"/>
        <dbReference type="ChEBI" id="CHEBI:15378"/>
        <dbReference type="ChEBI" id="CHEBI:50681"/>
    </reaction>
</comment>
<keyword evidence="15" id="KW-0325">Glycoprotein</keyword>
<dbReference type="SUPFAM" id="SSF103473">
    <property type="entry name" value="MFS general substrate transporter"/>
    <property type="match status" value="1"/>
</dbReference>
<comment type="subcellular location">
    <subcellularLocation>
        <location evidence="2">Apical cell membrane</location>
        <topology evidence="2">Multi-pass membrane protein</topology>
    </subcellularLocation>
    <subcellularLocation>
        <location evidence="4">Basolateral cell membrane</location>
        <topology evidence="4">Multi-pass membrane protein</topology>
    </subcellularLocation>
    <subcellularLocation>
        <location evidence="3">Cytoplasm</location>
    </subcellularLocation>
    <subcellularLocation>
        <location evidence="1">Endosome membrane</location>
        <topology evidence="1">Multi-pass membrane protein</topology>
    </subcellularLocation>
</comment>
<name>A0ABQ9VRJ8_SAGOE</name>
<evidence type="ECO:0000256" key="8">
    <source>
        <dbReference type="ARBA" id="ARBA00022692"/>
    </source>
</evidence>
<comment type="catalytic activity">
    <reaction evidence="17">
        <text>folate(in) + H(+)(in) = folate(out) + H(+)(out)</text>
        <dbReference type="Rhea" id="RHEA:70159"/>
        <dbReference type="ChEBI" id="CHEBI:15378"/>
        <dbReference type="ChEBI" id="CHEBI:62501"/>
    </reaction>
</comment>
<evidence type="ECO:0000256" key="4">
    <source>
        <dbReference type="ARBA" id="ARBA00004554"/>
    </source>
</evidence>
<evidence type="ECO:0000256" key="16">
    <source>
        <dbReference type="ARBA" id="ARBA00036193"/>
    </source>
</evidence>
<evidence type="ECO:0000256" key="20">
    <source>
        <dbReference type="ARBA" id="ARBA00042514"/>
    </source>
</evidence>
<evidence type="ECO:0000256" key="7">
    <source>
        <dbReference type="ARBA" id="ARBA00022490"/>
    </source>
</evidence>
<comment type="catalytic activity">
    <reaction evidence="21">
        <text>pemetrexed(in) + H(+)(in) = pemetrexed(out) + H(+)(out)</text>
        <dbReference type="Rhea" id="RHEA:70171"/>
        <dbReference type="ChEBI" id="CHEBI:15378"/>
        <dbReference type="ChEBI" id="CHEBI:63724"/>
    </reaction>
</comment>
<evidence type="ECO:0000256" key="10">
    <source>
        <dbReference type="ARBA" id="ARBA00022847"/>
    </source>
</evidence>
<evidence type="ECO:0000256" key="21">
    <source>
        <dbReference type="ARBA" id="ARBA00047769"/>
    </source>
</evidence>
<evidence type="ECO:0000313" key="25">
    <source>
        <dbReference type="EMBL" id="KAK2111519.1"/>
    </source>
</evidence>
<evidence type="ECO:0000256" key="9">
    <source>
        <dbReference type="ARBA" id="ARBA00022753"/>
    </source>
</evidence>
<dbReference type="PANTHER" id="PTHR23507">
    <property type="entry name" value="ZGC:174356"/>
    <property type="match status" value="1"/>
</dbReference>
<feature type="compositionally biased region" description="Polar residues" evidence="23">
    <location>
        <begin position="518"/>
        <end position="537"/>
    </location>
</feature>
<dbReference type="InterPro" id="IPR011701">
    <property type="entry name" value="MFS"/>
</dbReference>
<feature type="transmembrane region" description="Helical" evidence="24">
    <location>
        <begin position="359"/>
        <end position="377"/>
    </location>
</feature>
<reference evidence="25 26" key="1">
    <citation type="submission" date="2023-05" db="EMBL/GenBank/DDBJ databases">
        <title>B98-5 Cell Line De Novo Hybrid Assembly: An Optical Mapping Approach.</title>
        <authorList>
            <person name="Kananen K."/>
            <person name="Auerbach J.A."/>
            <person name="Kautto E."/>
            <person name="Blachly J.S."/>
        </authorList>
    </citation>
    <scope>NUCLEOTIDE SEQUENCE [LARGE SCALE GENOMIC DNA]</scope>
    <source>
        <strain evidence="25">B95-8</strain>
        <tissue evidence="25">Cell line</tissue>
    </source>
</reference>
<evidence type="ECO:0000256" key="19">
    <source>
        <dbReference type="ARBA" id="ARBA00040650"/>
    </source>
</evidence>
<evidence type="ECO:0000256" key="6">
    <source>
        <dbReference type="ARBA" id="ARBA00022475"/>
    </source>
</evidence>
<evidence type="ECO:0000313" key="26">
    <source>
        <dbReference type="Proteomes" id="UP001266305"/>
    </source>
</evidence>
<keyword evidence="10" id="KW-0769">Symport</keyword>
<evidence type="ECO:0000256" key="15">
    <source>
        <dbReference type="ARBA" id="ARBA00023180"/>
    </source>
</evidence>